<protein>
    <submittedName>
        <fullName evidence="1">Uncharacterized protein</fullName>
    </submittedName>
</protein>
<dbReference type="RefSeq" id="WP_307635832.1">
    <property type="nucleotide sequence ID" value="NZ_JAUSRR010000002.1"/>
</dbReference>
<evidence type="ECO:0000313" key="2">
    <source>
        <dbReference type="Proteomes" id="UP001244295"/>
    </source>
</evidence>
<accession>A0AAW8DR39</accession>
<reference evidence="1" key="1">
    <citation type="submission" date="2023-07" db="EMBL/GenBank/DDBJ databases">
        <title>Sorghum-associated microbial communities from plants grown in Nebraska, USA.</title>
        <authorList>
            <person name="Schachtman D."/>
        </authorList>
    </citation>
    <scope>NUCLEOTIDE SEQUENCE</scope>
    <source>
        <strain evidence="1">DS2795</strain>
    </source>
</reference>
<gene>
    <name evidence="1" type="ORF">J2W25_000854</name>
</gene>
<name>A0AAW8DR39_9BURK</name>
<comment type="caution">
    <text evidence="1">The sequence shown here is derived from an EMBL/GenBank/DDBJ whole genome shotgun (WGS) entry which is preliminary data.</text>
</comment>
<dbReference type="Proteomes" id="UP001244295">
    <property type="component" value="Unassembled WGS sequence"/>
</dbReference>
<sequence length="94" mass="10410">MTDQAKFYRCLSESCEGIGLYYFEVVAGMTTRAIESIGGQLWWSSPSGSKSEKHEFTDQPEFSSSDAEALADEFGLVEISASEFGNLWRDAHAD</sequence>
<dbReference type="EMBL" id="JAUSRR010000002">
    <property type="protein sequence ID" value="MDP9921839.1"/>
    <property type="molecule type" value="Genomic_DNA"/>
</dbReference>
<dbReference type="AlphaFoldDB" id="A0AAW8DR39"/>
<evidence type="ECO:0000313" key="1">
    <source>
        <dbReference type="EMBL" id="MDP9921839.1"/>
    </source>
</evidence>
<proteinExistence type="predicted"/>
<organism evidence="1 2">
    <name type="scientific">Variovorax boronicumulans</name>
    <dbReference type="NCBI Taxonomy" id="436515"/>
    <lineage>
        <taxon>Bacteria</taxon>
        <taxon>Pseudomonadati</taxon>
        <taxon>Pseudomonadota</taxon>
        <taxon>Betaproteobacteria</taxon>
        <taxon>Burkholderiales</taxon>
        <taxon>Comamonadaceae</taxon>
        <taxon>Variovorax</taxon>
    </lineage>
</organism>